<organism evidence="1 2">
    <name type="scientific">Sorangium cellulosum</name>
    <name type="common">Polyangium cellulosum</name>
    <dbReference type="NCBI Taxonomy" id="56"/>
    <lineage>
        <taxon>Bacteria</taxon>
        <taxon>Pseudomonadati</taxon>
        <taxon>Myxococcota</taxon>
        <taxon>Polyangia</taxon>
        <taxon>Polyangiales</taxon>
        <taxon>Polyangiaceae</taxon>
        <taxon>Sorangium</taxon>
    </lineage>
</organism>
<protein>
    <submittedName>
        <fullName evidence="1">Uncharacterized protein</fullName>
    </submittedName>
</protein>
<dbReference type="EMBL" id="JEMA01001149">
    <property type="protein sequence ID" value="KYF61812.1"/>
    <property type="molecule type" value="Genomic_DNA"/>
</dbReference>
<evidence type="ECO:0000313" key="1">
    <source>
        <dbReference type="EMBL" id="KYF61812.1"/>
    </source>
</evidence>
<name>A0A150Q1H8_SORCE</name>
<accession>A0A150Q1H8</accession>
<dbReference type="RefSeq" id="WP_061612916.1">
    <property type="nucleotide sequence ID" value="NZ_JEMA01001149.1"/>
</dbReference>
<dbReference type="AlphaFoldDB" id="A0A150Q1H8"/>
<comment type="caution">
    <text evidence="1">The sequence shown here is derived from an EMBL/GenBank/DDBJ whole genome shotgun (WGS) entry which is preliminary data.</text>
</comment>
<dbReference type="Proteomes" id="UP000075260">
    <property type="component" value="Unassembled WGS sequence"/>
</dbReference>
<sequence length="82" mass="8953">MKSVENGSVDVNKALKQLTNGMEALKNKGLAGDVQRVELIMPKGAPLNNEDLKIVNGYLVRVSTGERITIKGFKNLVMVIEL</sequence>
<proteinExistence type="predicted"/>
<gene>
    <name evidence="1" type="ORF">BE15_14620</name>
</gene>
<reference evidence="1 2" key="1">
    <citation type="submission" date="2014-02" db="EMBL/GenBank/DDBJ databases">
        <title>The small core and large imbalanced accessory genome model reveals a collaborative survival strategy of Sorangium cellulosum strains in nature.</title>
        <authorList>
            <person name="Han K."/>
            <person name="Peng R."/>
            <person name="Blom J."/>
            <person name="Li Y.-Z."/>
        </authorList>
    </citation>
    <scope>NUCLEOTIDE SEQUENCE [LARGE SCALE GENOMIC DNA]</scope>
    <source>
        <strain evidence="1 2">So0008-312</strain>
    </source>
</reference>
<evidence type="ECO:0000313" key="2">
    <source>
        <dbReference type="Proteomes" id="UP000075260"/>
    </source>
</evidence>